<dbReference type="Gene3D" id="3.90.1140.10">
    <property type="entry name" value="Cyclic phosphodiesterase"/>
    <property type="match status" value="1"/>
</dbReference>
<protein>
    <recommendedName>
        <fullName evidence="4">Protein kinase A anchor protein nuclear localisation signal domain-containing protein</fullName>
    </recommendedName>
</protein>
<dbReference type="eggNOG" id="ENOG502S6MN">
    <property type="taxonomic scope" value="Eukaryota"/>
</dbReference>
<accession>K0TJR3</accession>
<dbReference type="OrthoDB" id="26379at2759"/>
<comment type="caution">
    <text evidence="2">The sequence shown here is derived from an EMBL/GenBank/DDBJ whole genome shotgun (WGS) entry which is preliminary data.</text>
</comment>
<evidence type="ECO:0000256" key="1">
    <source>
        <dbReference type="SAM" id="SignalP"/>
    </source>
</evidence>
<dbReference type="Proteomes" id="UP000266841">
    <property type="component" value="Unassembled WGS sequence"/>
</dbReference>
<evidence type="ECO:0000313" key="2">
    <source>
        <dbReference type="EMBL" id="EJK74141.1"/>
    </source>
</evidence>
<proteinExistence type="predicted"/>
<organism evidence="2 3">
    <name type="scientific">Thalassiosira oceanica</name>
    <name type="common">Marine diatom</name>
    <dbReference type="NCBI Taxonomy" id="159749"/>
    <lineage>
        <taxon>Eukaryota</taxon>
        <taxon>Sar</taxon>
        <taxon>Stramenopiles</taxon>
        <taxon>Ochrophyta</taxon>
        <taxon>Bacillariophyta</taxon>
        <taxon>Coscinodiscophyceae</taxon>
        <taxon>Thalassiosirophycidae</taxon>
        <taxon>Thalassiosirales</taxon>
        <taxon>Thalassiosiraceae</taxon>
        <taxon>Thalassiosira</taxon>
    </lineage>
</organism>
<feature type="signal peptide" evidence="1">
    <location>
        <begin position="1"/>
        <end position="28"/>
    </location>
</feature>
<dbReference type="EMBL" id="AGNL01003921">
    <property type="protein sequence ID" value="EJK74141.1"/>
    <property type="molecule type" value="Genomic_DNA"/>
</dbReference>
<evidence type="ECO:0000313" key="3">
    <source>
        <dbReference type="Proteomes" id="UP000266841"/>
    </source>
</evidence>
<keyword evidence="3" id="KW-1185">Reference proteome</keyword>
<feature type="chain" id="PRO_5003838042" description="Protein kinase A anchor protein nuclear localisation signal domain-containing protein" evidence="1">
    <location>
        <begin position="29"/>
        <end position="287"/>
    </location>
</feature>
<sequence>MASILGGFVRQHLAVIVAGVFLVQACDSVYLDVHIPLPEGCVKYNALLANRLLRRSNSHEEVNLFSTHQPHITLYLADFELEQTDDDKVLNQTRVAEMKDDIEKTNFTQILSNEPSCQLSLQAAHNDPSLFYFVNGAYTMLPVQKTDCLQILSDTVLSALKSYIRKPVKVPSWVNDLPESERIAAINRVEKYGSPNVKESFSPHITVGYDTESSEAFQAVTTSKIEVMDKWNSLYKPVQNECVDEALAIALGRNGEGGTVLANARMGYWELPKKREQKSPGVAVAEQ</sequence>
<gene>
    <name evidence="2" type="ORF">THAOC_04200</name>
</gene>
<reference evidence="2 3" key="1">
    <citation type="journal article" date="2012" name="Genome Biol.">
        <title>Genome and low-iron response of an oceanic diatom adapted to chronic iron limitation.</title>
        <authorList>
            <person name="Lommer M."/>
            <person name="Specht M."/>
            <person name="Roy A.S."/>
            <person name="Kraemer L."/>
            <person name="Andreson R."/>
            <person name="Gutowska M.A."/>
            <person name="Wolf J."/>
            <person name="Bergner S.V."/>
            <person name="Schilhabel M.B."/>
            <person name="Klostermeier U.C."/>
            <person name="Beiko R.G."/>
            <person name="Rosenstiel P."/>
            <person name="Hippler M."/>
            <person name="Laroche J."/>
        </authorList>
    </citation>
    <scope>NUCLEOTIDE SEQUENCE [LARGE SCALE GENOMIC DNA]</scope>
    <source>
        <strain evidence="2 3">CCMP1005</strain>
    </source>
</reference>
<keyword evidence="1" id="KW-0732">Signal</keyword>
<evidence type="ECO:0008006" key="4">
    <source>
        <dbReference type="Google" id="ProtNLM"/>
    </source>
</evidence>
<dbReference type="AlphaFoldDB" id="K0TJR3"/>
<name>K0TJR3_THAOC</name>